<dbReference type="Pfam" id="PF01844">
    <property type="entry name" value="HNH"/>
    <property type="match status" value="1"/>
</dbReference>
<protein>
    <recommendedName>
        <fullName evidence="1">HNH nuclease domain-containing protein</fullName>
    </recommendedName>
</protein>
<dbReference type="SMART" id="SM00507">
    <property type="entry name" value="HNHc"/>
    <property type="match status" value="1"/>
</dbReference>
<dbReference type="InterPro" id="IPR003615">
    <property type="entry name" value="HNH_nuc"/>
</dbReference>
<reference evidence="2" key="1">
    <citation type="journal article" date="2020" name="Nature">
        <title>Giant virus diversity and host interactions through global metagenomics.</title>
        <authorList>
            <person name="Schulz F."/>
            <person name="Roux S."/>
            <person name="Paez-Espino D."/>
            <person name="Jungbluth S."/>
            <person name="Walsh D.A."/>
            <person name="Denef V.J."/>
            <person name="McMahon K.D."/>
            <person name="Konstantinidis K.T."/>
            <person name="Eloe-Fadrosh E.A."/>
            <person name="Kyrpides N.C."/>
            <person name="Woyke T."/>
        </authorList>
    </citation>
    <scope>NUCLEOTIDE SEQUENCE</scope>
    <source>
        <strain evidence="2">GVMAG-M-3300001351-8</strain>
    </source>
</reference>
<name>A0A6C0EI20_9ZZZZ</name>
<dbReference type="CDD" id="cd00085">
    <property type="entry name" value="HNHc"/>
    <property type="match status" value="1"/>
</dbReference>
<dbReference type="GO" id="GO:0004519">
    <property type="term" value="F:endonuclease activity"/>
    <property type="evidence" value="ECO:0007669"/>
    <property type="project" value="InterPro"/>
</dbReference>
<evidence type="ECO:0000313" key="2">
    <source>
        <dbReference type="EMBL" id="QHT28826.1"/>
    </source>
</evidence>
<dbReference type="AlphaFoldDB" id="A0A6C0EI20"/>
<dbReference type="GO" id="GO:0003676">
    <property type="term" value="F:nucleic acid binding"/>
    <property type="evidence" value="ECO:0007669"/>
    <property type="project" value="InterPro"/>
</dbReference>
<dbReference type="GO" id="GO:0008270">
    <property type="term" value="F:zinc ion binding"/>
    <property type="evidence" value="ECO:0007669"/>
    <property type="project" value="InterPro"/>
</dbReference>
<proteinExistence type="predicted"/>
<dbReference type="EMBL" id="MN738865">
    <property type="protein sequence ID" value="QHT28826.1"/>
    <property type="molecule type" value="Genomic_DNA"/>
</dbReference>
<dbReference type="InterPro" id="IPR002711">
    <property type="entry name" value="HNH"/>
</dbReference>
<organism evidence="2">
    <name type="scientific">viral metagenome</name>
    <dbReference type="NCBI Taxonomy" id="1070528"/>
    <lineage>
        <taxon>unclassified sequences</taxon>
        <taxon>metagenomes</taxon>
        <taxon>organismal metagenomes</taxon>
    </lineage>
</organism>
<accession>A0A6C0EI20</accession>
<dbReference type="Gene3D" id="1.10.30.50">
    <property type="match status" value="1"/>
</dbReference>
<sequence>MYKIIFIVLLLFSSQYLNVIHRYLKKINKIKNIIILLFSIGSIVSYKYNSINNPNNNPNNLNNNNPNNPIIKRNITDSTKKYVASNQKWICYHCKQTLDHTYEIDHKLALYKGGTNNIDNLQALCRNCHGKKTFSDKIGL</sequence>
<feature type="domain" description="HNH nuclease" evidence="1">
    <location>
        <begin position="78"/>
        <end position="130"/>
    </location>
</feature>
<evidence type="ECO:0000259" key="1">
    <source>
        <dbReference type="SMART" id="SM00507"/>
    </source>
</evidence>